<dbReference type="AlphaFoldDB" id="A0A5J9UE65"/>
<dbReference type="EMBL" id="RWGY01000026">
    <property type="protein sequence ID" value="TVU22019.1"/>
    <property type="molecule type" value="Genomic_DNA"/>
</dbReference>
<reference evidence="2 3" key="1">
    <citation type="journal article" date="2019" name="Sci. Rep.">
        <title>A high-quality genome of Eragrostis curvula grass provides insights into Poaceae evolution and supports new strategies to enhance forage quality.</title>
        <authorList>
            <person name="Carballo J."/>
            <person name="Santos B.A.C.M."/>
            <person name="Zappacosta D."/>
            <person name="Garbus I."/>
            <person name="Selva J.P."/>
            <person name="Gallo C.A."/>
            <person name="Diaz A."/>
            <person name="Albertini E."/>
            <person name="Caccamo M."/>
            <person name="Echenique V."/>
        </authorList>
    </citation>
    <scope>NUCLEOTIDE SEQUENCE [LARGE SCALE GENOMIC DNA]</scope>
    <source>
        <strain evidence="3">cv. Victoria</strain>
        <tissue evidence="2">Leaf</tissue>
    </source>
</reference>
<name>A0A5J9UE65_9POAL</name>
<protein>
    <submittedName>
        <fullName evidence="2">Uncharacterized protein</fullName>
    </submittedName>
</protein>
<keyword evidence="1" id="KW-0812">Transmembrane</keyword>
<keyword evidence="3" id="KW-1185">Reference proteome</keyword>
<keyword evidence="1" id="KW-1133">Transmembrane helix</keyword>
<comment type="caution">
    <text evidence="2">The sequence shown here is derived from an EMBL/GenBank/DDBJ whole genome shotgun (WGS) entry which is preliminary data.</text>
</comment>
<evidence type="ECO:0000256" key="1">
    <source>
        <dbReference type="SAM" id="Phobius"/>
    </source>
</evidence>
<accession>A0A5J9UE65</accession>
<organism evidence="2 3">
    <name type="scientific">Eragrostis curvula</name>
    <name type="common">weeping love grass</name>
    <dbReference type="NCBI Taxonomy" id="38414"/>
    <lineage>
        <taxon>Eukaryota</taxon>
        <taxon>Viridiplantae</taxon>
        <taxon>Streptophyta</taxon>
        <taxon>Embryophyta</taxon>
        <taxon>Tracheophyta</taxon>
        <taxon>Spermatophyta</taxon>
        <taxon>Magnoliopsida</taxon>
        <taxon>Liliopsida</taxon>
        <taxon>Poales</taxon>
        <taxon>Poaceae</taxon>
        <taxon>PACMAD clade</taxon>
        <taxon>Chloridoideae</taxon>
        <taxon>Eragrostideae</taxon>
        <taxon>Eragrostidinae</taxon>
        <taxon>Eragrostis</taxon>
    </lineage>
</organism>
<evidence type="ECO:0000313" key="2">
    <source>
        <dbReference type="EMBL" id="TVU22019.1"/>
    </source>
</evidence>
<proteinExistence type="predicted"/>
<sequence length="137" mass="15368">MAQIWWLRRSGLAAWRPRQHDCTSPPSSWPVSGGCGISVTRIRTRRRIRTKSQAGELGSYRLAVDGVVIYFIVFYFHHSPLSRTTSPWSTVFTSLVEATVFAALPSTSIVESCQGRIHVVAEVWRPPDQPRGESSLI</sequence>
<evidence type="ECO:0000313" key="3">
    <source>
        <dbReference type="Proteomes" id="UP000324897"/>
    </source>
</evidence>
<dbReference type="Proteomes" id="UP000324897">
    <property type="component" value="Unassembled WGS sequence"/>
</dbReference>
<gene>
    <name evidence="2" type="ORF">EJB05_31695</name>
</gene>
<dbReference type="Gramene" id="TVU22019">
    <property type="protein sequence ID" value="TVU22019"/>
    <property type="gene ID" value="EJB05_31695"/>
</dbReference>
<keyword evidence="1" id="KW-0472">Membrane</keyword>
<feature type="transmembrane region" description="Helical" evidence="1">
    <location>
        <begin position="57"/>
        <end position="76"/>
    </location>
</feature>